<dbReference type="InterPro" id="IPR011761">
    <property type="entry name" value="ATP-grasp"/>
</dbReference>
<dbReference type="PANTHER" id="PTHR21621">
    <property type="entry name" value="RIBOSOMAL PROTEIN S6 MODIFICATION PROTEIN"/>
    <property type="match status" value="1"/>
</dbReference>
<accession>A0AA95SUK0</accession>
<evidence type="ECO:0000259" key="2">
    <source>
        <dbReference type="PROSITE" id="PS50975"/>
    </source>
</evidence>
<keyword evidence="3" id="KW-0436">Ligase</keyword>
<dbReference type="GO" id="GO:0018169">
    <property type="term" value="F:ribosomal S6-glutamic acid ligase activity"/>
    <property type="evidence" value="ECO:0007669"/>
    <property type="project" value="TreeGrafter"/>
</dbReference>
<dbReference type="PROSITE" id="PS50975">
    <property type="entry name" value="ATP_GRASP"/>
    <property type="match status" value="1"/>
</dbReference>
<organism evidence="3 4">
    <name type="scientific">Paucibacter sediminis</name>
    <dbReference type="NCBI Taxonomy" id="3019553"/>
    <lineage>
        <taxon>Bacteria</taxon>
        <taxon>Pseudomonadati</taxon>
        <taxon>Pseudomonadota</taxon>
        <taxon>Betaproteobacteria</taxon>
        <taxon>Burkholderiales</taxon>
        <taxon>Sphaerotilaceae</taxon>
        <taxon>Roseateles</taxon>
    </lineage>
</organism>
<dbReference type="Pfam" id="PF21068">
    <property type="entry name" value="ATPgraspMvdD"/>
    <property type="match status" value="1"/>
</dbReference>
<dbReference type="Proteomes" id="UP001177769">
    <property type="component" value="Chromosome"/>
</dbReference>
<gene>
    <name evidence="3" type="ORF">PFX98_17115</name>
</gene>
<protein>
    <submittedName>
        <fullName evidence="3">Alpha-L-glutamate ligase</fullName>
    </submittedName>
</protein>
<dbReference type="GO" id="GO:0005524">
    <property type="term" value="F:ATP binding"/>
    <property type="evidence" value="ECO:0007669"/>
    <property type="project" value="UniProtKB-UniRule"/>
</dbReference>
<dbReference type="GO" id="GO:0005737">
    <property type="term" value="C:cytoplasm"/>
    <property type="evidence" value="ECO:0007669"/>
    <property type="project" value="TreeGrafter"/>
</dbReference>
<dbReference type="AlphaFoldDB" id="A0AA95SUK0"/>
<evidence type="ECO:0000256" key="1">
    <source>
        <dbReference type="PROSITE-ProRule" id="PRU00409"/>
    </source>
</evidence>
<reference evidence="3" key="1">
    <citation type="submission" date="2023-01" db="EMBL/GenBank/DDBJ databases">
        <title>Whole genome sequence of Paucibacter sp. S2-9 isolated from pond sediment.</title>
        <authorList>
            <person name="Jung J.Y."/>
        </authorList>
    </citation>
    <scope>NUCLEOTIDE SEQUENCE</scope>
    <source>
        <strain evidence="3">S2-9</strain>
    </source>
</reference>
<proteinExistence type="predicted"/>
<dbReference type="GO" id="GO:0009432">
    <property type="term" value="P:SOS response"/>
    <property type="evidence" value="ECO:0007669"/>
    <property type="project" value="TreeGrafter"/>
</dbReference>
<dbReference type="EMBL" id="CP116346">
    <property type="protein sequence ID" value="WIT10624.1"/>
    <property type="molecule type" value="Genomic_DNA"/>
</dbReference>
<feature type="domain" description="ATP-grasp" evidence="2">
    <location>
        <begin position="129"/>
        <end position="310"/>
    </location>
</feature>
<name>A0AA95SUK0_9BURK</name>
<dbReference type="GO" id="GO:0046872">
    <property type="term" value="F:metal ion binding"/>
    <property type="evidence" value="ECO:0007669"/>
    <property type="project" value="InterPro"/>
</dbReference>
<dbReference type="Gene3D" id="3.30.470.20">
    <property type="entry name" value="ATP-grasp fold, B domain"/>
    <property type="match status" value="1"/>
</dbReference>
<keyword evidence="1" id="KW-0067">ATP-binding</keyword>
<sequence>MIVVVSYEGEDHSDAVCACLQRAGRELLRIDLADFPVRNRIALRWRDGAAPQYLLEIAGREVDLAAARVVWWRRVRGFDVDPAILRGQHRAFASSETGQAVHGMLDALGCAWMNPRLADEAAHHKPLQWTLAQQVGLQVPATLVTTRAEEAQRFVAEQGLGQVVFKAFLASIEEWRETRLVTAEDLGRLDLLRLAPVIFQRYIPGVDLRITIVGRRLFTTEIDARHTSYPVDMRMVVGEGRAAAAQLPADIEAKLLALQDRLGLRYGAVDMRRTDDGQYLFLEVNPAGQWLFAERLSGLPITQAVADHLCELDGPAAGP</sequence>
<keyword evidence="4" id="KW-1185">Reference proteome</keyword>
<evidence type="ECO:0000313" key="4">
    <source>
        <dbReference type="Proteomes" id="UP001177769"/>
    </source>
</evidence>
<dbReference type="InterPro" id="IPR048936">
    <property type="entry name" value="MvdD-like_ATPgrasp"/>
</dbReference>
<keyword evidence="1" id="KW-0547">Nucleotide-binding</keyword>
<dbReference type="PANTHER" id="PTHR21621:SF0">
    <property type="entry name" value="BETA-CITRYLGLUTAMATE SYNTHASE B-RELATED"/>
    <property type="match status" value="1"/>
</dbReference>
<dbReference type="SUPFAM" id="SSF56059">
    <property type="entry name" value="Glutathione synthetase ATP-binding domain-like"/>
    <property type="match status" value="1"/>
</dbReference>
<evidence type="ECO:0000313" key="3">
    <source>
        <dbReference type="EMBL" id="WIT10624.1"/>
    </source>
</evidence>
<dbReference type="RefSeq" id="WP_285231697.1">
    <property type="nucleotide sequence ID" value="NZ_CP116346.1"/>
</dbReference>
<dbReference type="KEGG" id="pais:PFX98_17115"/>